<dbReference type="Proteomes" id="UP001589748">
    <property type="component" value="Unassembled WGS sequence"/>
</dbReference>
<sequence length="158" mass="15587">MEPLPVPAGPGSPAAAVTPAGASTELLVVSPDLSGPACGAGEDLRAGDVVAVVTSARHPLLPSVLAAVLGVNELLPAGPEVHRLLADLADRAAETGETVPLGLPPGIATFVDVALAPVGTVRVRGLVAPGGDPADAVALDTRYDELLRLTGGHPVELG</sequence>
<proteinExistence type="predicted"/>
<protein>
    <submittedName>
        <fullName evidence="1">Uncharacterized protein</fullName>
    </submittedName>
</protein>
<reference evidence="1 2" key="1">
    <citation type="submission" date="2024-09" db="EMBL/GenBank/DDBJ databases">
        <authorList>
            <person name="Sun Q."/>
            <person name="Mori K."/>
        </authorList>
    </citation>
    <scope>NUCLEOTIDE SEQUENCE [LARGE SCALE GENOMIC DNA]</scope>
    <source>
        <strain evidence="1 2">TISTR 1856</strain>
    </source>
</reference>
<dbReference type="RefSeq" id="WP_380138009.1">
    <property type="nucleotide sequence ID" value="NZ_JBHLUI010000008.1"/>
</dbReference>
<name>A0ABV5LUH6_9ACTN</name>
<gene>
    <name evidence="1" type="ORF">ACFFVI_11960</name>
</gene>
<accession>A0ABV5LUH6</accession>
<evidence type="ECO:0000313" key="1">
    <source>
        <dbReference type="EMBL" id="MFB9377681.1"/>
    </source>
</evidence>
<keyword evidence="2" id="KW-1185">Reference proteome</keyword>
<evidence type="ECO:0000313" key="2">
    <source>
        <dbReference type="Proteomes" id="UP001589748"/>
    </source>
</evidence>
<organism evidence="1 2">
    <name type="scientific">Kineococcus gynurae</name>
    <dbReference type="NCBI Taxonomy" id="452979"/>
    <lineage>
        <taxon>Bacteria</taxon>
        <taxon>Bacillati</taxon>
        <taxon>Actinomycetota</taxon>
        <taxon>Actinomycetes</taxon>
        <taxon>Kineosporiales</taxon>
        <taxon>Kineosporiaceae</taxon>
        <taxon>Kineococcus</taxon>
    </lineage>
</organism>
<dbReference type="EMBL" id="JBHMDM010000007">
    <property type="protein sequence ID" value="MFB9377681.1"/>
    <property type="molecule type" value="Genomic_DNA"/>
</dbReference>
<comment type="caution">
    <text evidence="1">The sequence shown here is derived from an EMBL/GenBank/DDBJ whole genome shotgun (WGS) entry which is preliminary data.</text>
</comment>